<keyword evidence="7" id="KW-0648">Protein biosynthesis</keyword>
<dbReference type="InterPro" id="IPR014729">
    <property type="entry name" value="Rossmann-like_a/b/a_fold"/>
</dbReference>
<gene>
    <name evidence="9" type="ORF">POL72_23110</name>
</gene>
<dbReference type="SUPFAM" id="SSF52374">
    <property type="entry name" value="Nucleotidylyl transferase"/>
    <property type="match status" value="1"/>
</dbReference>
<evidence type="ECO:0000313" key="10">
    <source>
        <dbReference type="Proteomes" id="UP001217485"/>
    </source>
</evidence>
<dbReference type="PANTHER" id="PTHR43311:SF1">
    <property type="entry name" value="GLUTAMYL-Q TRNA(ASP) SYNTHETASE"/>
    <property type="match status" value="1"/>
</dbReference>
<comment type="caution">
    <text evidence="9">The sequence shown here is derived from an EMBL/GenBank/DDBJ whole genome shotgun (WGS) entry which is preliminary data.</text>
</comment>
<evidence type="ECO:0000256" key="3">
    <source>
        <dbReference type="ARBA" id="ARBA00022741"/>
    </source>
</evidence>
<dbReference type="Gene3D" id="3.40.50.620">
    <property type="entry name" value="HUPs"/>
    <property type="match status" value="1"/>
</dbReference>
<protein>
    <submittedName>
        <fullName evidence="9">Glutamate--tRNA ligase family protein</fullName>
    </submittedName>
</protein>
<comment type="similarity">
    <text evidence="7">Belongs to the class-I aminoacyl-tRNA synthetase family.</text>
</comment>
<keyword evidence="3 7" id="KW-0547">Nucleotide-binding</keyword>
<evidence type="ECO:0000256" key="5">
    <source>
        <dbReference type="ARBA" id="ARBA00022840"/>
    </source>
</evidence>
<evidence type="ECO:0000313" key="9">
    <source>
        <dbReference type="EMBL" id="MDC0680647.1"/>
    </source>
</evidence>
<evidence type="ECO:0000256" key="4">
    <source>
        <dbReference type="ARBA" id="ARBA00022833"/>
    </source>
</evidence>
<dbReference type="RefSeq" id="WP_272097677.1">
    <property type="nucleotide sequence ID" value="NZ_JAQNDK010000002.1"/>
</dbReference>
<reference evidence="9 10" key="1">
    <citation type="submission" date="2023-01" db="EMBL/GenBank/DDBJ databases">
        <title>Minimal conservation of predation-associated metabolite biosynthetic gene clusters underscores biosynthetic potential of Myxococcota including descriptions for ten novel species: Archangium lansinium sp. nov., Myxococcus landrumus sp. nov., Nannocystis bai.</title>
        <authorList>
            <person name="Ahearne A."/>
            <person name="Stevens C."/>
            <person name="Dowd S."/>
        </authorList>
    </citation>
    <scope>NUCLEOTIDE SEQUENCE [LARGE SCALE GENOMIC DNA]</scope>
    <source>
        <strain evidence="9 10">WIWO2</strain>
    </source>
</reference>
<dbReference type="Pfam" id="PF00749">
    <property type="entry name" value="tRNA-synt_1c"/>
    <property type="match status" value="1"/>
</dbReference>
<organism evidence="9 10">
    <name type="scientific">Sorangium atrum</name>
    <dbReference type="NCBI Taxonomy" id="2995308"/>
    <lineage>
        <taxon>Bacteria</taxon>
        <taxon>Pseudomonadati</taxon>
        <taxon>Myxococcota</taxon>
        <taxon>Polyangia</taxon>
        <taxon>Polyangiales</taxon>
        <taxon>Polyangiaceae</taxon>
        <taxon>Sorangium</taxon>
    </lineage>
</organism>
<keyword evidence="6 7" id="KW-0030">Aminoacyl-tRNA synthetase</keyword>
<sequence length="308" mass="33214">MSEVCRFAPSTTGPAHLGTLAAALLCWLDARSRSARLVLRLEDLDPDRCRPEFARAIEDDLAWLGLDFDERVEQHARRAHHEAAMDRLEALGALYPCSTTREEVRAIGRRAPDGGFAYDNRARGRALPPGGWRASVEPIRARLPDGVFRPLDEGGLDLSQEPALAMGDPVVRRRDGAFSYQLAVVVDDGAAGVTRVVRGRDIAPSTATQAALLALLGLPAPVYRHHLLLLEERGGKLAKTHGAARGAALARSAPALTGALACCVGLRDRPDPCTPTELLREFDWSRVATEDRVVSLRDGSLTLTASGP</sequence>
<feature type="domain" description="Glutamyl/glutaminyl-tRNA synthetase class Ib catalytic" evidence="8">
    <location>
        <begin position="5"/>
        <end position="242"/>
    </location>
</feature>
<dbReference type="InterPro" id="IPR020058">
    <property type="entry name" value="Glu/Gln-tRNA-synth_Ib_cat-dom"/>
</dbReference>
<dbReference type="PANTHER" id="PTHR43311">
    <property type="entry name" value="GLUTAMATE--TRNA LIGASE"/>
    <property type="match status" value="1"/>
</dbReference>
<keyword evidence="4" id="KW-0862">Zinc</keyword>
<proteinExistence type="inferred from homology"/>
<keyword evidence="5 7" id="KW-0067">ATP-binding</keyword>
<dbReference type="Proteomes" id="UP001217485">
    <property type="component" value="Unassembled WGS sequence"/>
</dbReference>
<evidence type="ECO:0000256" key="2">
    <source>
        <dbReference type="ARBA" id="ARBA00022723"/>
    </source>
</evidence>
<evidence type="ECO:0000256" key="7">
    <source>
        <dbReference type="RuleBase" id="RU363037"/>
    </source>
</evidence>
<keyword evidence="2" id="KW-0479">Metal-binding</keyword>
<evidence type="ECO:0000256" key="6">
    <source>
        <dbReference type="ARBA" id="ARBA00023146"/>
    </source>
</evidence>
<accession>A0ABT5C673</accession>
<keyword evidence="1 7" id="KW-0436">Ligase</keyword>
<evidence type="ECO:0000256" key="1">
    <source>
        <dbReference type="ARBA" id="ARBA00022598"/>
    </source>
</evidence>
<evidence type="ECO:0000259" key="8">
    <source>
        <dbReference type="Pfam" id="PF00749"/>
    </source>
</evidence>
<name>A0ABT5C673_9BACT</name>
<dbReference type="EMBL" id="JAQNDK010000002">
    <property type="protein sequence ID" value="MDC0680647.1"/>
    <property type="molecule type" value="Genomic_DNA"/>
</dbReference>
<dbReference type="PRINTS" id="PR00987">
    <property type="entry name" value="TRNASYNTHGLU"/>
</dbReference>
<dbReference type="InterPro" id="IPR049940">
    <property type="entry name" value="GluQ/Sye"/>
</dbReference>
<dbReference type="GO" id="GO:0016874">
    <property type="term" value="F:ligase activity"/>
    <property type="evidence" value="ECO:0007669"/>
    <property type="project" value="UniProtKB-KW"/>
</dbReference>
<keyword evidence="10" id="KW-1185">Reference proteome</keyword>
<dbReference type="InterPro" id="IPR000924">
    <property type="entry name" value="Glu/Gln-tRNA-synth"/>
</dbReference>